<keyword evidence="2" id="KW-0732">Signal</keyword>
<dbReference type="EMBL" id="KC434747">
    <property type="protein sequence ID" value="AGQ50091.1"/>
    <property type="molecule type" value="mRNA"/>
</dbReference>
<feature type="region of interest" description="Disordered" evidence="1">
    <location>
        <begin position="406"/>
        <end position="441"/>
    </location>
</feature>
<evidence type="ECO:0000256" key="1">
    <source>
        <dbReference type="SAM" id="MobiDB-lite"/>
    </source>
</evidence>
<organism evidence="3">
    <name type="scientific">Trypanosoma brucei</name>
    <dbReference type="NCBI Taxonomy" id="5691"/>
    <lineage>
        <taxon>Eukaryota</taxon>
        <taxon>Discoba</taxon>
        <taxon>Euglenozoa</taxon>
        <taxon>Kinetoplastea</taxon>
        <taxon>Metakinetoplastina</taxon>
        <taxon>Trypanosomatida</taxon>
        <taxon>Trypanosomatidae</taxon>
        <taxon>Trypanosoma</taxon>
    </lineage>
</organism>
<protein>
    <submittedName>
        <fullName evidence="3">Variant surface glycoprotein</fullName>
    </submittedName>
</protein>
<name>A5JT21_9TRYP</name>
<sequence length="458" mass="48546">MGQPKIKVDLRYILALLVTVQASPAADLHDTKLKIENECDAAEHLTLMLTKIHSTLDNQEQQLRTARQYLWQTVAAVATEAANGNPKYIPILAAQTQLLAAAEKKTANFAKPLRATAAGLAQLIGAQTSLAEITDLKLSAQTPAAAAAFFTATTKAIPAQALNNAKPKCKAKYENKPRDAATTPRNYAETTTVKFYHLEALTADNGELKTPKLCAKAGSAPAADCSDGEIGASAQLAVAGGNLLKTTAVEYSSKNAEKGQFKATTNNNALAPPKDFVQAALEGLHQAPEQLSNLNFRAESLRAGSITEEQAFKKAVALAYIPGADLSKLHELNDKISAVIKSEYTDDSGSLTAKIWEPLGRVTLNKAETATDTTQTLKDDVQIEALGTAVAYRLIAAVQAKATSSGKKTEEDLSKKADSADKTGESKKQGDNKTTTNTTGSNSFVINKAPLLLALLLS</sequence>
<feature type="chain" id="PRO_5007635424" evidence="2">
    <location>
        <begin position="26"/>
        <end position="458"/>
    </location>
</feature>
<feature type="compositionally biased region" description="Basic and acidic residues" evidence="1">
    <location>
        <begin position="407"/>
        <end position="431"/>
    </location>
</feature>
<evidence type="ECO:0000313" key="3">
    <source>
        <dbReference type="EMBL" id="ABQ42592.1"/>
    </source>
</evidence>
<reference evidence="3" key="1">
    <citation type="journal article" date="2007" name="Genome Res.">
        <title>Analysis of the VSG gene silent archive in Trypanosoma brucei reveals that mosaic gene expression is prominent in antigenic variation and is favored by archive substructure.</title>
        <authorList>
            <person name="Marcello L."/>
            <person name="Barry J.D."/>
        </authorList>
    </citation>
    <scope>NUCLEOTIDE SEQUENCE</scope>
    <source>
        <strain evidence="3">TREU 927</strain>
    </source>
</reference>
<dbReference type="SUPFAM" id="SSF58087">
    <property type="entry name" value="Variant surface glycoprotein (N-terminal domain)"/>
    <property type="match status" value="1"/>
</dbReference>
<feature type="signal peptide" evidence="2">
    <location>
        <begin position="1"/>
        <end position="25"/>
    </location>
</feature>
<evidence type="ECO:0000256" key="2">
    <source>
        <dbReference type="SAM" id="SignalP"/>
    </source>
</evidence>
<dbReference type="VEuPathDB" id="TriTrypDB:Tb927.10.10"/>
<dbReference type="EMBL" id="KC434562">
    <property type="protein sequence ID" value="AGQ49906.1"/>
    <property type="molecule type" value="mRNA"/>
</dbReference>
<evidence type="ECO:0000313" key="4">
    <source>
        <dbReference type="EMBL" id="AGQ49906.1"/>
    </source>
</evidence>
<dbReference type="VEuPathDB" id="TriTrypDB:Tb1125.11.17500"/>
<proteinExistence type="evidence at transcript level"/>
<dbReference type="AlphaFoldDB" id="A5JT21"/>
<gene>
    <name evidence="3" type="primary">VSG</name>
</gene>
<dbReference type="EMBL" id="EF568372">
    <property type="protein sequence ID" value="ABQ42592.1"/>
    <property type="molecule type" value="mRNA"/>
</dbReference>
<reference evidence="4" key="2">
    <citation type="journal article" date="2013" name="PLoS Pathog.">
        <title>Mosaic VSGs and the Scale of Trypanosoma brucei Antigenic Variation.</title>
        <authorList>
            <person name="Hall J.P."/>
            <person name="Wang H."/>
            <person name="Barry J.D."/>
        </authorList>
    </citation>
    <scope>NUCLEOTIDE SEQUENCE</scope>
    <source>
        <strain evidence="4">TREU927/4 GUTat 10.1</strain>
    </source>
</reference>
<reference evidence="4" key="3">
    <citation type="submission" date="2013-01" db="EMBL/GenBank/DDBJ databases">
        <authorList>
            <person name="Hall J.P.J."/>
            <person name="Barry J.D."/>
        </authorList>
    </citation>
    <scope>NUCLEOTIDE SEQUENCE</scope>
    <source>
        <strain evidence="4">TREU927/4 GUTat 10.1</strain>
    </source>
</reference>
<accession>A5JT21</accession>